<dbReference type="InterPro" id="IPR002078">
    <property type="entry name" value="Sigma_54_int"/>
</dbReference>
<dbReference type="SUPFAM" id="SSF159800">
    <property type="entry name" value="PrpR receptor domain-like"/>
    <property type="match status" value="1"/>
</dbReference>
<dbReference type="eggNOG" id="COG3829">
    <property type="taxonomic scope" value="Bacteria"/>
</dbReference>
<dbReference type="SMART" id="SM00091">
    <property type="entry name" value="PAS"/>
    <property type="match status" value="1"/>
</dbReference>
<dbReference type="SUPFAM" id="SSF55785">
    <property type="entry name" value="PYP-like sensor domain (PAS domain)"/>
    <property type="match status" value="1"/>
</dbReference>
<dbReference type="InterPro" id="IPR025943">
    <property type="entry name" value="Sigma_54_int_dom_ATP-bd_2"/>
</dbReference>
<dbReference type="Gene3D" id="3.40.50.300">
    <property type="entry name" value="P-loop containing nucleotide triphosphate hydrolases"/>
    <property type="match status" value="1"/>
</dbReference>
<dbReference type="InterPro" id="IPR027417">
    <property type="entry name" value="P-loop_NTPase"/>
</dbReference>
<dbReference type="CDD" id="cd00130">
    <property type="entry name" value="PAS"/>
    <property type="match status" value="1"/>
</dbReference>
<dbReference type="Pfam" id="PF00989">
    <property type="entry name" value="PAS"/>
    <property type="match status" value="1"/>
</dbReference>
<dbReference type="KEGG" id="dmt:DESME_09105"/>
<sequence>MPGEILLTSPQREFTVLLDKVKKEFDLNIIVRETTFEDAVHVARNMISQNPDRLALIASGGATLKLLRQDFGSLPWVNIYPTEYDLALALEQAKKLRCKIGVFFAEQEKIWIINTIASVLGFPVNVYVYRDWLELLTQIEKARHDRIELVIGAGEKIAAVVEQNGMQYISVMGGENTIRAALGRAKAILEAKRREKTVFEYMKEVTNSSNQGIIAINEKRVFTVFNTVAARFFGLKEKEVMGHSLADISHCRDLIKLFESPYKKLGYVMQTSKGAITVNRTPHYDNQNLMDVFITFKEIKNTREDGKFNREVLEKGFAAKYCFEDIIHDSPKMDRVIAKAKKYANTDSVVLIRGESGTGKELLAQSLHNGHQLRSKKPFVAVNCASLEDSLLRSELFGYTEGSFTGALKGGKPGLFELAQGGTLFLDEIGKMKIELQGSLLRVLQEKEVLRIGSDRVIPIDVRIIAASNEDLESLVRKGAFREDLYFRLNVLQLNLPPLRERKEDIPALVHFLLQKLNQKYARPSYTLPQPILDKISALEWQGNVRQLENFLERCTILSENERDWLDLVSELLEEELHINVLDKDDHKQAEDRIYVSMSTLEEMNAEIIQRIREKTRISNTELALKLGISRPTLLKVLNRMQ</sequence>
<dbReference type="SUPFAM" id="SSF52540">
    <property type="entry name" value="P-loop containing nucleoside triphosphate hydrolases"/>
    <property type="match status" value="1"/>
</dbReference>
<evidence type="ECO:0000313" key="6">
    <source>
        <dbReference type="Proteomes" id="UP000010847"/>
    </source>
</evidence>
<evidence type="ECO:0000313" key="5">
    <source>
        <dbReference type="EMBL" id="AHF07184.1"/>
    </source>
</evidence>
<feature type="domain" description="Sigma-54 factor interaction" evidence="3">
    <location>
        <begin position="326"/>
        <end position="557"/>
    </location>
</feature>
<dbReference type="PROSITE" id="PS00675">
    <property type="entry name" value="SIGMA54_INTERACT_1"/>
    <property type="match status" value="1"/>
</dbReference>
<dbReference type="AlphaFoldDB" id="W0EDD6"/>
<dbReference type="STRING" id="871968.DESME_09105"/>
<dbReference type="Pfam" id="PF25601">
    <property type="entry name" value="AAA_lid_14"/>
    <property type="match status" value="1"/>
</dbReference>
<proteinExistence type="predicted"/>
<dbReference type="InterPro" id="IPR003593">
    <property type="entry name" value="AAA+_ATPase"/>
</dbReference>
<dbReference type="GO" id="GO:0003677">
    <property type="term" value="F:DNA binding"/>
    <property type="evidence" value="ECO:0007669"/>
    <property type="project" value="InterPro"/>
</dbReference>
<dbReference type="SMART" id="SM00382">
    <property type="entry name" value="AAA"/>
    <property type="match status" value="1"/>
</dbReference>
<dbReference type="FunFam" id="3.40.50.300:FF:000006">
    <property type="entry name" value="DNA-binding transcriptional regulator NtrC"/>
    <property type="match status" value="1"/>
</dbReference>
<dbReference type="InterPro" id="IPR000014">
    <property type="entry name" value="PAS"/>
</dbReference>
<dbReference type="Gene3D" id="1.10.8.60">
    <property type="match status" value="1"/>
</dbReference>
<dbReference type="Gene3D" id="3.40.50.2300">
    <property type="match status" value="1"/>
</dbReference>
<dbReference type="OrthoDB" id="9803970at2"/>
<evidence type="ECO:0000256" key="2">
    <source>
        <dbReference type="ARBA" id="ARBA00022840"/>
    </source>
</evidence>
<dbReference type="RefSeq" id="WP_006718776.1">
    <property type="nucleotide sequence ID" value="NZ_CP007032.1"/>
</dbReference>
<dbReference type="PROSITE" id="PS00676">
    <property type="entry name" value="SIGMA54_INTERACT_2"/>
    <property type="match status" value="1"/>
</dbReference>
<organism evidence="5 6">
    <name type="scientific">Desulfitobacterium metallireducens DSM 15288</name>
    <dbReference type="NCBI Taxonomy" id="871968"/>
    <lineage>
        <taxon>Bacteria</taxon>
        <taxon>Bacillati</taxon>
        <taxon>Bacillota</taxon>
        <taxon>Clostridia</taxon>
        <taxon>Eubacteriales</taxon>
        <taxon>Desulfitobacteriaceae</taxon>
        <taxon>Desulfitobacterium</taxon>
    </lineage>
</organism>
<accession>W0EDD6</accession>
<dbReference type="Pfam" id="PF13412">
    <property type="entry name" value="HTH_24"/>
    <property type="match status" value="1"/>
</dbReference>
<dbReference type="CDD" id="cd00009">
    <property type="entry name" value="AAA"/>
    <property type="match status" value="1"/>
</dbReference>
<dbReference type="InterPro" id="IPR025662">
    <property type="entry name" value="Sigma_54_int_dom_ATP-bd_1"/>
</dbReference>
<dbReference type="GO" id="GO:0006355">
    <property type="term" value="P:regulation of DNA-templated transcription"/>
    <property type="evidence" value="ECO:0007669"/>
    <property type="project" value="InterPro"/>
</dbReference>
<dbReference type="InterPro" id="IPR010524">
    <property type="entry name" value="Sig_transdc_resp-reg_PrpR_N"/>
</dbReference>
<evidence type="ECO:0000256" key="1">
    <source>
        <dbReference type="ARBA" id="ARBA00022741"/>
    </source>
</evidence>
<dbReference type="PANTHER" id="PTHR32071:SF121">
    <property type="entry name" value="SIGMA L-DEPENDENT TRANSCRIPTIONAL REGULATOR YQIR-RELATED"/>
    <property type="match status" value="1"/>
</dbReference>
<dbReference type="EMBL" id="CP007032">
    <property type="protein sequence ID" value="AHF07184.1"/>
    <property type="molecule type" value="Genomic_DNA"/>
</dbReference>
<keyword evidence="1" id="KW-0547">Nucleotide-binding</keyword>
<dbReference type="Gene3D" id="3.30.450.20">
    <property type="entry name" value="PAS domain"/>
    <property type="match status" value="1"/>
</dbReference>
<dbReference type="GO" id="GO:0005524">
    <property type="term" value="F:ATP binding"/>
    <property type="evidence" value="ECO:0007669"/>
    <property type="project" value="UniProtKB-KW"/>
</dbReference>
<dbReference type="InterPro" id="IPR013767">
    <property type="entry name" value="PAS_fold"/>
</dbReference>
<evidence type="ECO:0000259" key="3">
    <source>
        <dbReference type="PROSITE" id="PS50045"/>
    </source>
</evidence>
<dbReference type="Pfam" id="PF00158">
    <property type="entry name" value="Sigma54_activat"/>
    <property type="match status" value="1"/>
</dbReference>
<dbReference type="InterPro" id="IPR035965">
    <property type="entry name" value="PAS-like_dom_sf"/>
</dbReference>
<dbReference type="Gene3D" id="3.40.50.10660">
    <property type="entry name" value="PrpR receptor domain-like"/>
    <property type="match status" value="1"/>
</dbReference>
<dbReference type="InterPro" id="IPR058031">
    <property type="entry name" value="AAA_lid_NorR"/>
</dbReference>
<dbReference type="InterPro" id="IPR001387">
    <property type="entry name" value="Cro/C1-type_HTH"/>
</dbReference>
<dbReference type="HOGENOM" id="CLU_000445_8_5_9"/>
<protein>
    <submittedName>
        <fullName evidence="5">ArsR family transcriptional regulator</fullName>
    </submittedName>
</protein>
<keyword evidence="2" id="KW-0067">ATP-binding</keyword>
<keyword evidence="6" id="KW-1185">Reference proteome</keyword>
<dbReference type="Pfam" id="PF06506">
    <property type="entry name" value="PrpR_N"/>
    <property type="match status" value="1"/>
</dbReference>
<dbReference type="Proteomes" id="UP000010847">
    <property type="component" value="Chromosome"/>
</dbReference>
<dbReference type="CDD" id="cd00093">
    <property type="entry name" value="HTH_XRE"/>
    <property type="match status" value="1"/>
</dbReference>
<dbReference type="PANTHER" id="PTHR32071">
    <property type="entry name" value="TRANSCRIPTIONAL REGULATORY PROTEIN"/>
    <property type="match status" value="1"/>
</dbReference>
<gene>
    <name evidence="5" type="ORF">DESME_09105</name>
</gene>
<dbReference type="PROSITE" id="PS50112">
    <property type="entry name" value="PAS"/>
    <property type="match status" value="1"/>
</dbReference>
<evidence type="ECO:0000259" key="4">
    <source>
        <dbReference type="PROSITE" id="PS50112"/>
    </source>
</evidence>
<dbReference type="PROSITE" id="PS50045">
    <property type="entry name" value="SIGMA54_INTERACT_4"/>
    <property type="match status" value="1"/>
</dbReference>
<reference evidence="5 6" key="1">
    <citation type="submission" date="2013-12" db="EMBL/GenBank/DDBJ databases">
        <authorList>
            <consortium name="DOE Joint Genome Institute"/>
            <person name="Smidt H."/>
            <person name="Huntemann M."/>
            <person name="Han J."/>
            <person name="Chen A."/>
            <person name="Kyrpides N."/>
            <person name="Mavromatis K."/>
            <person name="Markowitz V."/>
            <person name="Palaniappan K."/>
            <person name="Ivanova N."/>
            <person name="Schaumberg A."/>
            <person name="Pati A."/>
            <person name="Liolios K."/>
            <person name="Nordberg H.P."/>
            <person name="Cantor M.N."/>
            <person name="Hua S.X."/>
            <person name="Woyke T."/>
        </authorList>
    </citation>
    <scope>NUCLEOTIDE SEQUENCE [LARGE SCALE GENOMIC DNA]</scope>
    <source>
        <strain evidence="6">DSM 15288</strain>
    </source>
</reference>
<name>W0EDD6_9FIRM</name>
<dbReference type="GO" id="GO:0000156">
    <property type="term" value="F:phosphorelay response regulator activity"/>
    <property type="evidence" value="ECO:0007669"/>
    <property type="project" value="InterPro"/>
</dbReference>
<feature type="domain" description="PAS" evidence="4">
    <location>
        <begin position="198"/>
        <end position="272"/>
    </location>
</feature>